<accession>A0A067Y137</accession>
<gene>
    <name evidence="1" type="ORF">PhAPEC5_15</name>
</gene>
<dbReference type="EMBL" id="KF192075">
    <property type="protein sequence ID" value="AGV99296.1"/>
    <property type="molecule type" value="Genomic_DNA"/>
</dbReference>
<protein>
    <submittedName>
        <fullName evidence="1">Uncharacterized protein</fullName>
    </submittedName>
</protein>
<reference evidence="1 2" key="1">
    <citation type="journal article" date="2014" name="Vet. Microbiol.">
        <title>A cocktail of in vitro efficient phages is not a guarantee for in vivo therapeutic results against avian colibacillosis.</title>
        <authorList>
            <person name="Tsonos J."/>
            <person name="Oosterik L.H."/>
            <person name="Tuntufye H.N."/>
            <person name="Klumpp J."/>
            <person name="Butaye P."/>
            <person name="De Greve H."/>
            <person name="Hernalsteens J.P."/>
            <person name="Lavigne R."/>
            <person name="Goddeeris B.M."/>
        </authorList>
    </citation>
    <scope>NUCLEOTIDE SEQUENCE [LARGE SCALE GENOMIC DNA]</scope>
</reference>
<proteinExistence type="predicted"/>
<sequence>MKTNIGSYELWVNEECIYSGTYVKCLYFEKLYKLQNPKNKTIIYKLSADVVTV</sequence>
<dbReference type="RefSeq" id="YP_009055522.1">
    <property type="nucleotide sequence ID" value="NC_024786.1"/>
</dbReference>
<evidence type="ECO:0000313" key="1">
    <source>
        <dbReference type="EMBL" id="AGV99296.1"/>
    </source>
</evidence>
<keyword evidence="2" id="KW-1185">Reference proteome</keyword>
<name>A0A067Y137_9CAUD</name>
<dbReference type="OrthoDB" id="25432at10239"/>
<dbReference type="Proteomes" id="UP000027383">
    <property type="component" value="Segment"/>
</dbReference>
<dbReference type="KEGG" id="vg:20283791"/>
<evidence type="ECO:0000313" key="2">
    <source>
        <dbReference type="Proteomes" id="UP000027383"/>
    </source>
</evidence>
<dbReference type="GeneID" id="20283791"/>
<organism evidence="1 2">
    <name type="scientific">Escherichia phage vB_EcoP_PhAPEC5</name>
    <dbReference type="NCBI Taxonomy" id="1395983"/>
    <lineage>
        <taxon>Viruses</taxon>
        <taxon>Duplodnaviria</taxon>
        <taxon>Heunggongvirae</taxon>
        <taxon>Uroviricota</taxon>
        <taxon>Caudoviricetes</taxon>
        <taxon>Schitoviridae</taxon>
        <taxon>Enquatrovirinae</taxon>
        <taxon>Gamaleyavirus</taxon>
        <taxon>Gamaleyavirus APEC5</taxon>
    </lineage>
</organism>